<dbReference type="Proteomes" id="UP001211006">
    <property type="component" value="Unassembled WGS sequence"/>
</dbReference>
<dbReference type="Pfam" id="PF14471">
    <property type="entry name" value="DUF4428"/>
    <property type="match status" value="1"/>
</dbReference>
<name>A0AAW6BYB4_FLAPL</name>
<reference evidence="3" key="1">
    <citation type="submission" date="2023-01" db="EMBL/GenBank/DDBJ databases">
        <title>Human gut microbiome strain richness.</title>
        <authorList>
            <person name="Chen-Liaw A."/>
        </authorList>
    </citation>
    <scope>NUCLEOTIDE SEQUENCE</scope>
    <source>
        <strain evidence="3">2225st1_A6_2225SCRN_200828</strain>
    </source>
</reference>
<dbReference type="Pfam" id="PF09851">
    <property type="entry name" value="SHOCT"/>
    <property type="match status" value="1"/>
</dbReference>
<dbReference type="InterPro" id="IPR027872">
    <property type="entry name" value="DUF4428"/>
</dbReference>
<evidence type="ECO:0000313" key="3">
    <source>
        <dbReference type="EMBL" id="MDB7905162.1"/>
    </source>
</evidence>
<comment type="caution">
    <text evidence="3">The sequence shown here is derived from an EMBL/GenBank/DDBJ whole genome shotgun (WGS) entry which is preliminary data.</text>
</comment>
<dbReference type="EMBL" id="JAQLWO010000003">
    <property type="protein sequence ID" value="MDB7905162.1"/>
    <property type="molecule type" value="Genomic_DNA"/>
</dbReference>
<gene>
    <name evidence="3" type="ORF">PND83_04140</name>
</gene>
<dbReference type="AlphaFoldDB" id="A0AAW6BYB4"/>
<dbReference type="RefSeq" id="WP_271906141.1">
    <property type="nucleotide sequence ID" value="NZ_JAQLWO010000003.1"/>
</dbReference>
<evidence type="ECO:0000259" key="2">
    <source>
        <dbReference type="Pfam" id="PF14471"/>
    </source>
</evidence>
<evidence type="ECO:0000259" key="1">
    <source>
        <dbReference type="Pfam" id="PF09851"/>
    </source>
</evidence>
<sequence length="250" mass="26619">MGLFGNKETCSLCGGKVSMLGKLQVTDGVVCGACRAKCSPLATSLPLMTVKQISDHIQERDRNAVAYKSFSPTDRVGNYLMIDRRAQTWCSPCLDKKNPDLFPVSDILDFELVEDGVSITKGGLGSAIVGGAVFGGVGAIVGSGIGKKQKDMVNRMAVVINMRNPLVSKVEIPLITAETKRGGLTHKSSKQLGEQIVALLSVIVDSQRHTSAQHGAGSSADELLKFKQLLDAGAITQDEYDAKKKEILGL</sequence>
<protein>
    <submittedName>
        <fullName evidence="3">DUF4428 domain-containing protein</fullName>
    </submittedName>
</protein>
<accession>A0AAW6BYB4</accession>
<organism evidence="3 4">
    <name type="scientific">Flavonifractor plautii</name>
    <name type="common">Fusobacterium plautii</name>
    <dbReference type="NCBI Taxonomy" id="292800"/>
    <lineage>
        <taxon>Bacteria</taxon>
        <taxon>Bacillati</taxon>
        <taxon>Bacillota</taxon>
        <taxon>Clostridia</taxon>
        <taxon>Eubacteriales</taxon>
        <taxon>Oscillospiraceae</taxon>
        <taxon>Flavonifractor</taxon>
    </lineage>
</organism>
<proteinExistence type="predicted"/>
<feature type="domain" description="DUF4428" evidence="2">
    <location>
        <begin position="9"/>
        <end position="56"/>
    </location>
</feature>
<dbReference type="InterPro" id="IPR018649">
    <property type="entry name" value="SHOCT"/>
</dbReference>
<evidence type="ECO:0000313" key="4">
    <source>
        <dbReference type="Proteomes" id="UP001211006"/>
    </source>
</evidence>
<feature type="domain" description="SHOCT" evidence="1">
    <location>
        <begin position="221"/>
        <end position="248"/>
    </location>
</feature>